<dbReference type="Proteomes" id="UP000193866">
    <property type="component" value="Unassembled WGS sequence"/>
</dbReference>
<dbReference type="AlphaFoldDB" id="A0A1X1YAG0"/>
<dbReference type="EMBL" id="LQPG01000039">
    <property type="protein sequence ID" value="ORW08078.1"/>
    <property type="molecule type" value="Genomic_DNA"/>
</dbReference>
<sequence length="111" mass="12601">MTTSLYAWIIDRDHLERSLNEFNHNEPVGCEGVYGPRGANGDTKAALDANYEHHHTFEMRDDDGILYVTGTLYWNGDPEFEVTYMPLRDYGAPAMGCVRVSYPGHPEWDCG</sequence>
<accession>A0A1X1YAG0</accession>
<gene>
    <name evidence="1" type="ORF">AWC16_20300</name>
</gene>
<evidence type="ECO:0000313" key="1">
    <source>
        <dbReference type="EMBL" id="ORW08078.1"/>
    </source>
</evidence>
<comment type="caution">
    <text evidence="1">The sequence shown here is derived from an EMBL/GenBank/DDBJ whole genome shotgun (WGS) entry which is preliminary data.</text>
</comment>
<keyword evidence="2" id="KW-1185">Reference proteome</keyword>
<dbReference type="STRING" id="1108812.AWC16_20300"/>
<organism evidence="1 2">
    <name type="scientific">Mycolicibacter longobardus</name>
    <dbReference type="NCBI Taxonomy" id="1108812"/>
    <lineage>
        <taxon>Bacteria</taxon>
        <taxon>Bacillati</taxon>
        <taxon>Actinomycetota</taxon>
        <taxon>Actinomycetes</taxon>
        <taxon>Mycobacteriales</taxon>
        <taxon>Mycobacteriaceae</taxon>
        <taxon>Mycolicibacter</taxon>
    </lineage>
</organism>
<proteinExistence type="predicted"/>
<dbReference type="OrthoDB" id="5144347at2"/>
<protein>
    <submittedName>
        <fullName evidence="1">Uncharacterized protein</fullName>
    </submittedName>
</protein>
<reference evidence="1 2" key="1">
    <citation type="submission" date="2016-01" db="EMBL/GenBank/DDBJ databases">
        <title>The new phylogeny of the genus Mycobacterium.</title>
        <authorList>
            <person name="Tarcisio F."/>
            <person name="Conor M."/>
            <person name="Antonella G."/>
            <person name="Elisabetta G."/>
            <person name="Giulia F.S."/>
            <person name="Sara T."/>
            <person name="Anna F."/>
            <person name="Clotilde B."/>
            <person name="Roberto B."/>
            <person name="Veronica D.S."/>
            <person name="Fabio R."/>
            <person name="Monica P."/>
            <person name="Olivier J."/>
            <person name="Enrico T."/>
            <person name="Nicola S."/>
        </authorList>
    </citation>
    <scope>NUCLEOTIDE SEQUENCE [LARGE SCALE GENOMIC DNA]</scope>
    <source>
        <strain evidence="1 2">DSM 45394</strain>
    </source>
</reference>
<name>A0A1X1YAG0_9MYCO</name>
<dbReference type="RefSeq" id="WP_085266360.1">
    <property type="nucleotide sequence ID" value="NZ_LQPG01000039.1"/>
</dbReference>
<evidence type="ECO:0000313" key="2">
    <source>
        <dbReference type="Proteomes" id="UP000193866"/>
    </source>
</evidence>